<dbReference type="OrthoDB" id="2866996at2759"/>
<dbReference type="Pfam" id="PF17786">
    <property type="entry name" value="Mannosidase_ig"/>
    <property type="match status" value="1"/>
</dbReference>
<comment type="catalytic activity">
    <reaction evidence="1">
        <text>Hydrolysis of terminal, non-reducing beta-D-mannose residues in beta-D-mannosides.</text>
        <dbReference type="EC" id="3.2.1.25"/>
    </reaction>
</comment>
<dbReference type="FunFam" id="2.60.40.10:FF:001511">
    <property type="entry name" value="Beta-mannosidase A"/>
    <property type="match status" value="1"/>
</dbReference>
<feature type="domain" description="Beta-mannosidase Ig-fold" evidence="18">
    <location>
        <begin position="658"/>
        <end position="735"/>
    </location>
</feature>
<evidence type="ECO:0000256" key="10">
    <source>
        <dbReference type="ARBA" id="ARBA00022801"/>
    </source>
</evidence>
<dbReference type="VEuPathDB" id="FungiDB:AAP_03858"/>
<evidence type="ECO:0000256" key="8">
    <source>
        <dbReference type="ARBA" id="ARBA00022525"/>
    </source>
</evidence>
<dbReference type="Gene3D" id="2.60.120.260">
    <property type="entry name" value="Galactose-binding domain-like"/>
    <property type="match status" value="1"/>
</dbReference>
<dbReference type="SUPFAM" id="SSF49303">
    <property type="entry name" value="beta-Galactosidase/glucuronidase domain"/>
    <property type="match status" value="1"/>
</dbReference>
<feature type="chain" id="PRO_5007835692" description="Beta-mannosidase A" evidence="16">
    <location>
        <begin position="19"/>
        <end position="742"/>
    </location>
</feature>
<dbReference type="EC" id="3.2.1.25" evidence="6"/>
<evidence type="ECO:0000256" key="4">
    <source>
        <dbReference type="ARBA" id="ARBA00007483"/>
    </source>
</evidence>
<comment type="caution">
    <text evidence="21">The sequence shown here is derived from an EMBL/GenBank/DDBJ whole genome shotgun (WGS) entry which is preliminary data.</text>
</comment>
<evidence type="ECO:0000256" key="14">
    <source>
        <dbReference type="ARBA" id="ARBA00023326"/>
    </source>
</evidence>
<dbReference type="Proteomes" id="UP000242877">
    <property type="component" value="Unassembled WGS sequence"/>
</dbReference>
<evidence type="ECO:0000256" key="7">
    <source>
        <dbReference type="ARBA" id="ARBA00021795"/>
    </source>
</evidence>
<dbReference type="EMBL" id="AZGZ01000017">
    <property type="protein sequence ID" value="KZZ90328.1"/>
    <property type="molecule type" value="Genomic_DNA"/>
</dbReference>
<evidence type="ECO:0000256" key="1">
    <source>
        <dbReference type="ARBA" id="ARBA00000829"/>
    </source>
</evidence>
<dbReference type="GO" id="GO:0005576">
    <property type="term" value="C:extracellular region"/>
    <property type="evidence" value="ECO:0007669"/>
    <property type="project" value="UniProtKB-SubCell"/>
</dbReference>
<dbReference type="PANTHER" id="PTHR43730">
    <property type="entry name" value="BETA-MANNOSIDASE"/>
    <property type="match status" value="1"/>
</dbReference>
<organism evidence="21 22">
    <name type="scientific">Ascosphaera apis ARSEF 7405</name>
    <dbReference type="NCBI Taxonomy" id="392613"/>
    <lineage>
        <taxon>Eukaryota</taxon>
        <taxon>Fungi</taxon>
        <taxon>Dikarya</taxon>
        <taxon>Ascomycota</taxon>
        <taxon>Pezizomycotina</taxon>
        <taxon>Eurotiomycetes</taxon>
        <taxon>Eurotiomycetidae</taxon>
        <taxon>Onygenales</taxon>
        <taxon>Ascosphaeraceae</taxon>
        <taxon>Ascosphaera</taxon>
    </lineage>
</organism>
<dbReference type="UniPathway" id="UPA00280"/>
<accession>A0A162J4X8</accession>
<dbReference type="Gene3D" id="2.60.40.10">
    <property type="entry name" value="Immunoglobulins"/>
    <property type="match status" value="3"/>
</dbReference>
<evidence type="ECO:0000259" key="19">
    <source>
        <dbReference type="Pfam" id="PF17786"/>
    </source>
</evidence>
<keyword evidence="8" id="KW-0964">Secreted</keyword>
<dbReference type="Pfam" id="PF22666">
    <property type="entry name" value="Glyco_hydro_2_N2"/>
    <property type="match status" value="1"/>
</dbReference>
<dbReference type="InterPro" id="IPR036156">
    <property type="entry name" value="Beta-gal/glucu_dom_sf"/>
</dbReference>
<evidence type="ECO:0000259" key="20">
    <source>
        <dbReference type="Pfam" id="PF22666"/>
    </source>
</evidence>
<dbReference type="InterPro" id="IPR006102">
    <property type="entry name" value="Ig-like_GH2"/>
</dbReference>
<feature type="domain" description="Beta-mannosidase-like galactose-binding" evidence="20">
    <location>
        <begin position="29"/>
        <end position="203"/>
    </location>
</feature>
<feature type="domain" description="Mannosidase Ig/CBM-like" evidence="19">
    <location>
        <begin position="551"/>
        <end position="630"/>
    </location>
</feature>
<feature type="signal peptide" evidence="16">
    <location>
        <begin position="1"/>
        <end position="18"/>
    </location>
</feature>
<keyword evidence="9 16" id="KW-0732">Signal</keyword>
<comment type="subcellular location">
    <subcellularLocation>
        <location evidence="2">Secreted</location>
    </subcellularLocation>
</comment>
<keyword evidence="12" id="KW-0119">Carbohydrate metabolism</keyword>
<evidence type="ECO:0000256" key="13">
    <source>
        <dbReference type="ARBA" id="ARBA00023295"/>
    </source>
</evidence>
<keyword evidence="22" id="KW-1185">Reference proteome</keyword>
<dbReference type="SUPFAM" id="SSF51445">
    <property type="entry name" value="(Trans)glycosidases"/>
    <property type="match status" value="2"/>
</dbReference>
<evidence type="ECO:0000256" key="3">
    <source>
        <dbReference type="ARBA" id="ARBA00004740"/>
    </source>
</evidence>
<dbReference type="Pfam" id="PF00703">
    <property type="entry name" value="Glyco_hydro_2"/>
    <property type="match status" value="1"/>
</dbReference>
<dbReference type="InterPro" id="IPR013783">
    <property type="entry name" value="Ig-like_fold"/>
</dbReference>
<keyword evidence="11" id="KW-0325">Glycoprotein</keyword>
<feature type="domain" description="Glycoside hydrolase family 2 immunoglobulin-like beta-sandwich" evidence="17">
    <location>
        <begin position="256"/>
        <end position="337"/>
    </location>
</feature>
<dbReference type="InterPro" id="IPR054593">
    <property type="entry name" value="Beta-mannosidase-like_N2"/>
</dbReference>
<dbReference type="GO" id="GO:0006516">
    <property type="term" value="P:glycoprotein catabolic process"/>
    <property type="evidence" value="ECO:0007669"/>
    <property type="project" value="TreeGrafter"/>
</dbReference>
<dbReference type="InterPro" id="IPR041447">
    <property type="entry name" value="Mannosidase_ig"/>
</dbReference>
<gene>
    <name evidence="21" type="ORF">AAP_03858</name>
</gene>
<evidence type="ECO:0000256" key="2">
    <source>
        <dbReference type="ARBA" id="ARBA00004613"/>
    </source>
</evidence>
<comment type="pathway">
    <text evidence="3">Glycan metabolism; N-glycan degradation.</text>
</comment>
<evidence type="ECO:0000313" key="21">
    <source>
        <dbReference type="EMBL" id="KZZ90328.1"/>
    </source>
</evidence>
<name>A0A162J4X8_9EURO</name>
<sequence>MLLNKLAPALWLATLASAQHVVNLTESEWTVSNDNDSISVPAKFPSQVHLDLHDAGIIPEPYDGVGDLDLRWIALANWTYATELLNLKKDASQSYLVFDGLDTFATVQVCGQTVGQANNQFRQWTFDISKALQSCHSSTPSLTILFESAIAVANRIAEQPGQEQWPESVEGLFEFPNRQFIRKEQSDFGWDWGPAFAPAGPWKPGYVVQFDATDGVYVLNTDIDIFREGQINHLPADQSKPWVVNASIDYLGIIEIGASLTLEIKESETSSPIVSAPLNHINRKNATITGDISIDHNLPNLWWPSGLGEQNLYYITVKVVDSNKKTVASVTKRSGFRTILLNQTPITNEQLEQGIAPGANWHFEVNGHEFYAKGSNMIPPDAFWPRVTEEYISRLFDAVVAGNQNMLRVWASNIYLPDFIYDLADERGILLWSELQFGDALYPGMGEMTIAVERFYPAPLKYDPVANFSIWCLATQRFQSDYYKSQIQFYRRGSGRPERQLGSLYWQLEDIWQAPSWAGIEYGGRWKTLHYTAKDAYEPIIVAPFWNRTTGQLNVTVISDLWESVSGNVSLRWYDLRGRDIPGNAGVPTSIQFSVGPLNTTDIINTDMETMKIVDEKNCILIMTLNAEGHRPNSEEATMFRHENYFLPAYPSEAKIIDPKLSWHYDEESHKFKIQANKGVALYTWFEHPRGTLGHFSENNFVLLPHQTKEIEFYMADDKTGGNWLDGVSVQSLWDQSQYNWT</sequence>
<dbReference type="PANTHER" id="PTHR43730:SF5">
    <property type="entry name" value="BETA-MANNOSIDASE A"/>
    <property type="match status" value="1"/>
</dbReference>
<evidence type="ECO:0000256" key="6">
    <source>
        <dbReference type="ARBA" id="ARBA00012754"/>
    </source>
</evidence>
<dbReference type="InterPro" id="IPR008979">
    <property type="entry name" value="Galactose-bd-like_sf"/>
</dbReference>
<reference evidence="21 22" key="1">
    <citation type="journal article" date="2016" name="Genome Biol. Evol.">
        <title>Divergent and convergent evolution of fungal pathogenicity.</title>
        <authorList>
            <person name="Shang Y."/>
            <person name="Xiao G."/>
            <person name="Zheng P."/>
            <person name="Cen K."/>
            <person name="Zhan S."/>
            <person name="Wang C."/>
        </authorList>
    </citation>
    <scope>NUCLEOTIDE SEQUENCE [LARGE SCALE GENOMIC DNA]</scope>
    <source>
        <strain evidence="21 22">ARSEF 7405</strain>
    </source>
</reference>
<dbReference type="AlphaFoldDB" id="A0A162J4X8"/>
<dbReference type="InterPro" id="IPR050887">
    <property type="entry name" value="Beta-mannosidase_GH2"/>
</dbReference>
<protein>
    <recommendedName>
        <fullName evidence="7">Beta-mannosidase A</fullName>
        <ecNumber evidence="6">3.2.1.25</ecNumber>
    </recommendedName>
    <alternativeName>
        <fullName evidence="15">Mannanase A</fullName>
    </alternativeName>
</protein>
<dbReference type="SUPFAM" id="SSF49785">
    <property type="entry name" value="Galactose-binding domain-like"/>
    <property type="match status" value="1"/>
</dbReference>
<keyword evidence="14" id="KW-0624">Polysaccharide degradation</keyword>
<comment type="subunit">
    <text evidence="5">Homodimer.</text>
</comment>
<evidence type="ECO:0000313" key="22">
    <source>
        <dbReference type="Proteomes" id="UP000242877"/>
    </source>
</evidence>
<evidence type="ECO:0000256" key="11">
    <source>
        <dbReference type="ARBA" id="ARBA00023180"/>
    </source>
</evidence>
<evidence type="ECO:0000256" key="9">
    <source>
        <dbReference type="ARBA" id="ARBA00022729"/>
    </source>
</evidence>
<dbReference type="GO" id="GO:0004567">
    <property type="term" value="F:beta-mannosidase activity"/>
    <property type="evidence" value="ECO:0007669"/>
    <property type="project" value="UniProtKB-EC"/>
</dbReference>
<keyword evidence="13" id="KW-0326">Glycosidase</keyword>
<evidence type="ECO:0000259" key="17">
    <source>
        <dbReference type="Pfam" id="PF00703"/>
    </source>
</evidence>
<dbReference type="GO" id="GO:0000272">
    <property type="term" value="P:polysaccharide catabolic process"/>
    <property type="evidence" value="ECO:0007669"/>
    <property type="project" value="UniProtKB-KW"/>
</dbReference>
<dbReference type="Gene3D" id="3.20.20.80">
    <property type="entry name" value="Glycosidases"/>
    <property type="match status" value="2"/>
</dbReference>
<evidence type="ECO:0000256" key="16">
    <source>
        <dbReference type="SAM" id="SignalP"/>
    </source>
</evidence>
<dbReference type="InterPro" id="IPR041625">
    <property type="entry name" value="Beta-mannosidase_Ig"/>
</dbReference>
<evidence type="ECO:0000256" key="12">
    <source>
        <dbReference type="ARBA" id="ARBA00023277"/>
    </source>
</evidence>
<evidence type="ECO:0000259" key="18">
    <source>
        <dbReference type="Pfam" id="PF17753"/>
    </source>
</evidence>
<keyword evidence="10" id="KW-0378">Hydrolase</keyword>
<dbReference type="Pfam" id="PF17753">
    <property type="entry name" value="Ig_mannosidase"/>
    <property type="match status" value="1"/>
</dbReference>
<evidence type="ECO:0000256" key="5">
    <source>
        <dbReference type="ARBA" id="ARBA00011738"/>
    </source>
</evidence>
<dbReference type="InterPro" id="IPR017853">
    <property type="entry name" value="GH"/>
</dbReference>
<proteinExistence type="inferred from homology"/>
<evidence type="ECO:0000256" key="15">
    <source>
        <dbReference type="ARBA" id="ARBA00031061"/>
    </source>
</evidence>
<comment type="similarity">
    <text evidence="4">Belongs to the glycosyl hydrolase 2 family. Beta-mannosidase A subfamily.</text>
</comment>